<dbReference type="InterPro" id="IPR009057">
    <property type="entry name" value="Homeodomain-like_sf"/>
</dbReference>
<evidence type="ECO:0000313" key="6">
    <source>
        <dbReference type="EMBL" id="NNH74232.1"/>
    </source>
</evidence>
<dbReference type="GO" id="GO:0003677">
    <property type="term" value="F:DNA binding"/>
    <property type="evidence" value="ECO:0007669"/>
    <property type="project" value="UniProtKB-UniRule"/>
</dbReference>
<keyword evidence="2 4" id="KW-0238">DNA-binding</keyword>
<evidence type="ECO:0000256" key="4">
    <source>
        <dbReference type="PROSITE-ProRule" id="PRU00335"/>
    </source>
</evidence>
<name>A0A849C6I6_9NOCA</name>
<dbReference type="InterPro" id="IPR036271">
    <property type="entry name" value="Tet_transcr_reg_TetR-rel_C_sf"/>
</dbReference>
<dbReference type="InterPro" id="IPR001647">
    <property type="entry name" value="HTH_TetR"/>
</dbReference>
<dbReference type="PANTHER" id="PTHR47506:SF3">
    <property type="entry name" value="HTH-TYPE TRANSCRIPTIONAL REGULATOR LMRA"/>
    <property type="match status" value="1"/>
</dbReference>
<dbReference type="Pfam" id="PF21993">
    <property type="entry name" value="TetR_C_13_2"/>
    <property type="match status" value="1"/>
</dbReference>
<evidence type="ECO:0000256" key="1">
    <source>
        <dbReference type="ARBA" id="ARBA00023015"/>
    </source>
</evidence>
<feature type="domain" description="HTH tetR-type" evidence="5">
    <location>
        <begin position="1"/>
        <end position="61"/>
    </location>
</feature>
<keyword evidence="1" id="KW-0805">Transcription regulation</keyword>
<keyword evidence="7" id="KW-1185">Reference proteome</keyword>
<organism evidence="6 7">
    <name type="scientific">Nocardia uniformis</name>
    <dbReference type="NCBI Taxonomy" id="53432"/>
    <lineage>
        <taxon>Bacteria</taxon>
        <taxon>Bacillati</taxon>
        <taxon>Actinomycetota</taxon>
        <taxon>Actinomycetes</taxon>
        <taxon>Mycobacteriales</taxon>
        <taxon>Nocardiaceae</taxon>
        <taxon>Nocardia</taxon>
    </lineage>
</organism>
<feature type="DNA-binding region" description="H-T-H motif" evidence="4">
    <location>
        <begin position="24"/>
        <end position="43"/>
    </location>
</feature>
<keyword evidence="3" id="KW-0804">Transcription</keyword>
<dbReference type="InterPro" id="IPR054156">
    <property type="entry name" value="YxaF_TetR_C"/>
</dbReference>
<dbReference type="PANTHER" id="PTHR47506">
    <property type="entry name" value="TRANSCRIPTIONAL REGULATORY PROTEIN"/>
    <property type="match status" value="1"/>
</dbReference>
<proteinExistence type="predicted"/>
<comment type="caution">
    <text evidence="6">The sequence shown here is derived from an EMBL/GenBank/DDBJ whole genome shotgun (WGS) entry which is preliminary data.</text>
</comment>
<gene>
    <name evidence="6" type="ORF">HLB23_31015</name>
</gene>
<protein>
    <submittedName>
        <fullName evidence="6">TetR/AcrR family transcriptional regulator</fullName>
    </submittedName>
</protein>
<dbReference type="EMBL" id="JABELX010000013">
    <property type="protein sequence ID" value="NNH74232.1"/>
    <property type="molecule type" value="Genomic_DNA"/>
</dbReference>
<dbReference type="Proteomes" id="UP000586827">
    <property type="component" value="Unassembled WGS sequence"/>
</dbReference>
<dbReference type="AlphaFoldDB" id="A0A849C6I6"/>
<evidence type="ECO:0000313" key="7">
    <source>
        <dbReference type="Proteomes" id="UP000586827"/>
    </source>
</evidence>
<dbReference type="Gene3D" id="1.10.357.10">
    <property type="entry name" value="Tetracycline Repressor, domain 2"/>
    <property type="match status" value="1"/>
</dbReference>
<dbReference type="RefSeq" id="WP_067523626.1">
    <property type="nucleotide sequence ID" value="NZ_JABELX010000013.1"/>
</dbReference>
<dbReference type="SUPFAM" id="SSF48498">
    <property type="entry name" value="Tetracyclin repressor-like, C-terminal domain"/>
    <property type="match status" value="1"/>
</dbReference>
<dbReference type="PROSITE" id="PS50977">
    <property type="entry name" value="HTH_TETR_2"/>
    <property type="match status" value="1"/>
</dbReference>
<accession>A0A849C6I6</accession>
<evidence type="ECO:0000256" key="3">
    <source>
        <dbReference type="ARBA" id="ARBA00023163"/>
    </source>
</evidence>
<evidence type="ECO:0000256" key="2">
    <source>
        <dbReference type="ARBA" id="ARBA00023125"/>
    </source>
</evidence>
<dbReference type="SUPFAM" id="SSF46689">
    <property type="entry name" value="Homeodomain-like"/>
    <property type="match status" value="1"/>
</dbReference>
<sequence>MGARDKLIDSAIHLMRRYGIAGTGIAQLLDHSGISRRSVYLNFPGGKSELVAEATRAAGEASSALMRTLTAGADVASSIAAFPAMWRETLIASDFTSGCPIVAAALGRSESDAAADAAGQTFADWERIIADRLRAEDVEADTADTLATTIVAAVEGAIVMSLAARSTVPLDRTGKQLAELVSQHTGQAHSVATRG</sequence>
<reference evidence="6 7" key="1">
    <citation type="submission" date="2020-05" db="EMBL/GenBank/DDBJ databases">
        <title>MicrobeNet Type strains.</title>
        <authorList>
            <person name="Nicholson A.C."/>
        </authorList>
    </citation>
    <scope>NUCLEOTIDE SEQUENCE [LARGE SCALE GENOMIC DNA]</scope>
    <source>
        <strain evidence="6 7">JCM 3224</strain>
    </source>
</reference>
<dbReference type="Pfam" id="PF00440">
    <property type="entry name" value="TetR_N"/>
    <property type="match status" value="1"/>
</dbReference>
<evidence type="ECO:0000259" key="5">
    <source>
        <dbReference type="PROSITE" id="PS50977"/>
    </source>
</evidence>